<sequence>MEQKIEAAFVVTINTDGTFAAHMEQPETPFEVQRPATAYDVLTISQGLVKEIEAGQLTDRIMIALLSVLQAAPPKPADVVKEKLKERGIDPESAPVNE</sequence>
<dbReference type="EMBL" id="LR796226">
    <property type="protein sequence ID" value="CAB4128359.1"/>
    <property type="molecule type" value="Genomic_DNA"/>
</dbReference>
<protein>
    <submittedName>
        <fullName evidence="1">Uncharacterized protein</fullName>
    </submittedName>
</protein>
<name>A0A6J5L983_9CAUD</name>
<gene>
    <name evidence="1" type="ORF">UFOVP111_26</name>
</gene>
<proteinExistence type="predicted"/>
<accession>A0A6J5L983</accession>
<evidence type="ECO:0000313" key="1">
    <source>
        <dbReference type="EMBL" id="CAB4128359.1"/>
    </source>
</evidence>
<organism evidence="1">
    <name type="scientific">uncultured Caudovirales phage</name>
    <dbReference type="NCBI Taxonomy" id="2100421"/>
    <lineage>
        <taxon>Viruses</taxon>
        <taxon>Duplodnaviria</taxon>
        <taxon>Heunggongvirae</taxon>
        <taxon>Uroviricota</taxon>
        <taxon>Caudoviricetes</taxon>
        <taxon>Peduoviridae</taxon>
        <taxon>Maltschvirus</taxon>
        <taxon>Maltschvirus maltsch</taxon>
    </lineage>
</organism>
<reference evidence="1" key="1">
    <citation type="submission" date="2020-04" db="EMBL/GenBank/DDBJ databases">
        <authorList>
            <person name="Chiriac C."/>
            <person name="Salcher M."/>
            <person name="Ghai R."/>
            <person name="Kavagutti S V."/>
        </authorList>
    </citation>
    <scope>NUCLEOTIDE SEQUENCE</scope>
</reference>